<evidence type="ECO:0000256" key="10">
    <source>
        <dbReference type="ARBA" id="ARBA00049406"/>
    </source>
</evidence>
<proteinExistence type="inferred from homology"/>
<dbReference type="GO" id="GO:0046872">
    <property type="term" value="F:metal ion binding"/>
    <property type="evidence" value="ECO:0007669"/>
    <property type="project" value="UniProtKB-KW"/>
</dbReference>
<dbReference type="EMBL" id="CP032419">
    <property type="protein sequence ID" value="AYC32482.1"/>
    <property type="molecule type" value="Genomic_DNA"/>
</dbReference>
<dbReference type="NCBIfam" id="TIGR00720">
    <property type="entry name" value="sda_mono"/>
    <property type="match status" value="1"/>
</dbReference>
<keyword evidence="8 11" id="KW-0411">Iron-sulfur</keyword>
<evidence type="ECO:0000256" key="2">
    <source>
        <dbReference type="ARBA" id="ARBA00004742"/>
    </source>
</evidence>
<dbReference type="GO" id="GO:0009063">
    <property type="term" value="P:amino acid catabolic process"/>
    <property type="evidence" value="ECO:0007669"/>
    <property type="project" value="UniProtKB-ARBA"/>
</dbReference>
<dbReference type="InterPro" id="IPR005131">
    <property type="entry name" value="Ser_deHydtase_bsu"/>
</dbReference>
<name>A0A385Z4Q0_9PSED</name>
<dbReference type="GO" id="GO:0051539">
    <property type="term" value="F:4 iron, 4 sulfur cluster binding"/>
    <property type="evidence" value="ECO:0007669"/>
    <property type="project" value="UniProtKB-UniRule"/>
</dbReference>
<dbReference type="RefSeq" id="WP_119893103.1">
    <property type="nucleotide sequence ID" value="NZ_CP032419.1"/>
</dbReference>
<comment type="pathway">
    <text evidence="2">Carbohydrate biosynthesis; gluconeogenesis.</text>
</comment>
<feature type="domain" description="Serine dehydratase beta chain" evidence="13">
    <location>
        <begin position="4"/>
        <end position="156"/>
    </location>
</feature>
<evidence type="ECO:0000256" key="1">
    <source>
        <dbReference type="ARBA" id="ARBA00001966"/>
    </source>
</evidence>
<dbReference type="Gene3D" id="3.30.1330.90">
    <property type="entry name" value="D-3-phosphoglycerate dehydrogenase, domain 3"/>
    <property type="match status" value="1"/>
</dbReference>
<evidence type="ECO:0000256" key="6">
    <source>
        <dbReference type="ARBA" id="ARBA00022723"/>
    </source>
</evidence>
<dbReference type="InterPro" id="IPR051318">
    <property type="entry name" value="Fe-S_L-Ser"/>
</dbReference>
<evidence type="ECO:0000256" key="5">
    <source>
        <dbReference type="ARBA" id="ARBA00022485"/>
    </source>
</evidence>
<dbReference type="GO" id="GO:0006094">
    <property type="term" value="P:gluconeogenesis"/>
    <property type="evidence" value="ECO:0007669"/>
    <property type="project" value="UniProtKB-KW"/>
</dbReference>
<dbReference type="KEGG" id="pcav:D3880_08870"/>
<evidence type="ECO:0000256" key="8">
    <source>
        <dbReference type="ARBA" id="ARBA00023014"/>
    </source>
</evidence>
<keyword evidence="9 11" id="KW-0456">Lyase</keyword>
<comment type="catalytic activity">
    <reaction evidence="10 11">
        <text>L-serine = pyruvate + NH4(+)</text>
        <dbReference type="Rhea" id="RHEA:19169"/>
        <dbReference type="ChEBI" id="CHEBI:15361"/>
        <dbReference type="ChEBI" id="CHEBI:28938"/>
        <dbReference type="ChEBI" id="CHEBI:33384"/>
        <dbReference type="EC" id="4.3.1.17"/>
    </reaction>
</comment>
<dbReference type="PANTHER" id="PTHR30182">
    <property type="entry name" value="L-SERINE DEHYDRATASE"/>
    <property type="match status" value="1"/>
</dbReference>
<evidence type="ECO:0000313" key="14">
    <source>
        <dbReference type="EMBL" id="AYC32482.1"/>
    </source>
</evidence>
<dbReference type="PANTHER" id="PTHR30182:SF1">
    <property type="entry name" value="L-SERINE DEHYDRATASE 1"/>
    <property type="match status" value="1"/>
</dbReference>
<comment type="similarity">
    <text evidence="3 11">Belongs to the iron-sulfur dependent L-serine dehydratase family.</text>
</comment>
<evidence type="ECO:0000256" key="7">
    <source>
        <dbReference type="ARBA" id="ARBA00023004"/>
    </source>
</evidence>
<evidence type="ECO:0000259" key="12">
    <source>
        <dbReference type="Pfam" id="PF03313"/>
    </source>
</evidence>
<dbReference type="AlphaFoldDB" id="A0A385Z4Q0"/>
<reference evidence="15" key="1">
    <citation type="submission" date="2018-09" db="EMBL/GenBank/DDBJ databases">
        <authorList>
            <person name="Zhu H."/>
        </authorList>
    </citation>
    <scope>NUCLEOTIDE SEQUENCE [LARGE SCALE GENOMIC DNA]</scope>
    <source>
        <strain evidence="15">K2W31S-8</strain>
    </source>
</reference>
<dbReference type="InterPro" id="IPR004644">
    <property type="entry name" value="Fe-S_L-Ser_mono"/>
</dbReference>
<feature type="domain" description="Serine dehydratase-like alpha subunit" evidence="12">
    <location>
        <begin position="187"/>
        <end position="452"/>
    </location>
</feature>
<keyword evidence="15" id="KW-1185">Reference proteome</keyword>
<dbReference type="EC" id="4.3.1.17" evidence="11"/>
<evidence type="ECO:0000256" key="11">
    <source>
        <dbReference type="RuleBase" id="RU366059"/>
    </source>
</evidence>
<keyword evidence="4 11" id="KW-0312">Gluconeogenesis</keyword>
<dbReference type="Proteomes" id="UP000265560">
    <property type="component" value="Chromosome"/>
</dbReference>
<evidence type="ECO:0000256" key="4">
    <source>
        <dbReference type="ARBA" id="ARBA00022432"/>
    </source>
</evidence>
<gene>
    <name evidence="14" type="ORF">D3880_08870</name>
</gene>
<comment type="cofactor">
    <cofactor evidence="1 11">
        <name>[4Fe-4S] cluster</name>
        <dbReference type="ChEBI" id="CHEBI:49883"/>
    </cofactor>
</comment>
<sequence length="458" mass="49059">MALSVFDLFKIGIGPSSSHTVGPMRAAARFAQGLQDDGLLAATTCIKVELYGSLGATGKGHGSDKAVLLGLQGEQPDLVDTQSIPTRLEELRSSGQLKLLGIKPIPFNEKEHLAFIRKALPFHPNGLIFRAFDRAGLQLRGREYYSVGGGFVVDENAAGLNRIVEDRTELPYPFTSGKQLLELCASHDLSISQLMRENEKVWRPDAETSAGLQRIWQVMQECVASGCRNEGILPGGLKVKRRAAALYRQLSEHPEANLRDNLVVLDWVNLYALAVNEENANGGRVVTAPTNGAAGIVPALLHYYTRFIPGANLDGVERFLLTAAAIGILYKENASISGAEVGCQGEVGVACSMAAGALCEVLGGTPPQVENAAEIGMEHNLGLTCDPIGGLVQVPCIERNAMGSVKAINAARMALRGDGKHYVSLDKVIRTMRQTGADMKSKYKETARGGLAVNIIEC</sequence>
<organism evidence="14 15">
    <name type="scientific">Pseudomonas cavernae</name>
    <dbReference type="NCBI Taxonomy" id="2320867"/>
    <lineage>
        <taxon>Bacteria</taxon>
        <taxon>Pseudomonadati</taxon>
        <taxon>Pseudomonadota</taxon>
        <taxon>Gammaproteobacteria</taxon>
        <taxon>Pseudomonadales</taxon>
        <taxon>Pseudomonadaceae</taxon>
        <taxon>Pseudomonas</taxon>
    </lineage>
</organism>
<dbReference type="GO" id="GO:0003941">
    <property type="term" value="F:L-serine ammonia-lyase activity"/>
    <property type="evidence" value="ECO:0007669"/>
    <property type="project" value="UniProtKB-UniRule"/>
</dbReference>
<keyword evidence="7 11" id="KW-0408">Iron</keyword>
<dbReference type="InterPro" id="IPR005130">
    <property type="entry name" value="Ser_deHydtase-like_asu"/>
</dbReference>
<evidence type="ECO:0000259" key="13">
    <source>
        <dbReference type="Pfam" id="PF03315"/>
    </source>
</evidence>
<dbReference type="OrthoDB" id="9805537at2"/>
<dbReference type="SUPFAM" id="SSF143548">
    <property type="entry name" value="Serine metabolism enzymes domain"/>
    <property type="match status" value="1"/>
</dbReference>
<accession>A0A385Z4Q0</accession>
<keyword evidence="6 11" id="KW-0479">Metal-binding</keyword>
<dbReference type="FunFam" id="3.30.1330.90:FF:000001">
    <property type="entry name" value="L-serine ammonia-lyase 1"/>
    <property type="match status" value="1"/>
</dbReference>
<evidence type="ECO:0000256" key="9">
    <source>
        <dbReference type="ARBA" id="ARBA00023239"/>
    </source>
</evidence>
<keyword evidence="5 11" id="KW-0004">4Fe-4S</keyword>
<protein>
    <recommendedName>
        <fullName evidence="11">L-serine dehydratase</fullName>
        <ecNumber evidence="11">4.3.1.17</ecNumber>
    </recommendedName>
</protein>
<dbReference type="Pfam" id="PF03313">
    <property type="entry name" value="SDH_alpha"/>
    <property type="match status" value="1"/>
</dbReference>
<dbReference type="Pfam" id="PF03315">
    <property type="entry name" value="SDH_beta"/>
    <property type="match status" value="1"/>
</dbReference>
<dbReference type="InterPro" id="IPR029009">
    <property type="entry name" value="ASB_dom_sf"/>
</dbReference>
<evidence type="ECO:0000313" key="15">
    <source>
        <dbReference type="Proteomes" id="UP000265560"/>
    </source>
</evidence>
<evidence type="ECO:0000256" key="3">
    <source>
        <dbReference type="ARBA" id="ARBA00008636"/>
    </source>
</evidence>